<dbReference type="GO" id="GO:0003824">
    <property type="term" value="F:catalytic activity"/>
    <property type="evidence" value="ECO:0007669"/>
    <property type="project" value="InterPro"/>
</dbReference>
<dbReference type="EMBL" id="CAMXCT010000909">
    <property type="protein sequence ID" value="CAI3984690.1"/>
    <property type="molecule type" value="Genomic_DNA"/>
</dbReference>
<dbReference type="SMART" id="SM01052">
    <property type="entry name" value="CAP_GLY"/>
    <property type="match status" value="1"/>
</dbReference>
<reference evidence="10 11" key="2">
    <citation type="submission" date="2024-05" db="EMBL/GenBank/DDBJ databases">
        <authorList>
            <person name="Chen Y."/>
            <person name="Shah S."/>
            <person name="Dougan E. K."/>
            <person name="Thang M."/>
            <person name="Chan C."/>
        </authorList>
    </citation>
    <scope>NUCLEOTIDE SEQUENCE [LARGE SCALE GENOMIC DNA]</scope>
</reference>
<evidence type="ECO:0000256" key="2">
    <source>
        <dbReference type="ARBA" id="ARBA00022490"/>
    </source>
</evidence>
<proteinExistence type="predicted"/>
<comment type="subcellular location">
    <subcellularLocation>
        <location evidence="1">Cytoplasm</location>
        <location evidence="1">Cytoskeleton</location>
        <location evidence="1">Spindle</location>
    </subcellularLocation>
</comment>
<dbReference type="Proteomes" id="UP001152797">
    <property type="component" value="Unassembled WGS sequence"/>
</dbReference>
<dbReference type="EMBL" id="CAMXCT020000909">
    <property type="protein sequence ID" value="CAL1138065.1"/>
    <property type="molecule type" value="Genomic_DNA"/>
</dbReference>
<accession>A0A9P1C420</accession>
<reference evidence="9" key="1">
    <citation type="submission" date="2022-10" db="EMBL/GenBank/DDBJ databases">
        <authorList>
            <person name="Chen Y."/>
            <person name="Dougan E. K."/>
            <person name="Chan C."/>
            <person name="Rhodes N."/>
            <person name="Thang M."/>
        </authorList>
    </citation>
    <scope>NUCLEOTIDE SEQUENCE</scope>
</reference>
<protein>
    <submittedName>
        <fullName evidence="10">CAP-Gly domain-containing linker protein 1</fullName>
    </submittedName>
</protein>
<dbReference type="SUPFAM" id="SSF56219">
    <property type="entry name" value="DNase I-like"/>
    <property type="match status" value="1"/>
</dbReference>
<dbReference type="GO" id="GO:0005874">
    <property type="term" value="C:microtubule"/>
    <property type="evidence" value="ECO:0007669"/>
    <property type="project" value="UniProtKB-KW"/>
</dbReference>
<keyword evidence="4" id="KW-0243">Dynein</keyword>
<evidence type="ECO:0000256" key="5">
    <source>
        <dbReference type="ARBA" id="ARBA00023054"/>
    </source>
</evidence>
<dbReference type="PANTHER" id="PTHR18916">
    <property type="entry name" value="DYNACTIN 1-RELATED MICROTUBULE-BINDING"/>
    <property type="match status" value="1"/>
</dbReference>
<evidence type="ECO:0000256" key="6">
    <source>
        <dbReference type="ARBA" id="ARBA00023212"/>
    </source>
</evidence>
<feature type="domain" description="CAP-Gly" evidence="8">
    <location>
        <begin position="532"/>
        <end position="574"/>
    </location>
</feature>
<keyword evidence="6" id="KW-0206">Cytoskeleton</keyword>
<evidence type="ECO:0000313" key="9">
    <source>
        <dbReference type="EMBL" id="CAI3984690.1"/>
    </source>
</evidence>
<keyword evidence="2" id="KW-0963">Cytoplasm</keyword>
<dbReference type="EMBL" id="CAMXCT030000909">
    <property type="protein sequence ID" value="CAL4772002.1"/>
    <property type="molecule type" value="Genomic_DNA"/>
</dbReference>
<dbReference type="Pfam" id="PF01302">
    <property type="entry name" value="CAP_GLY"/>
    <property type="match status" value="1"/>
</dbReference>
<dbReference type="PROSITE" id="PS00845">
    <property type="entry name" value="CAP_GLY_1"/>
    <property type="match status" value="1"/>
</dbReference>
<dbReference type="InterPro" id="IPR000938">
    <property type="entry name" value="CAP-Gly_domain"/>
</dbReference>
<organism evidence="9">
    <name type="scientific">Cladocopium goreaui</name>
    <dbReference type="NCBI Taxonomy" id="2562237"/>
    <lineage>
        <taxon>Eukaryota</taxon>
        <taxon>Sar</taxon>
        <taxon>Alveolata</taxon>
        <taxon>Dinophyceae</taxon>
        <taxon>Suessiales</taxon>
        <taxon>Symbiodiniaceae</taxon>
        <taxon>Cladocopium</taxon>
    </lineage>
</organism>
<name>A0A9P1C420_9DINO</name>
<evidence type="ECO:0000256" key="7">
    <source>
        <dbReference type="SAM" id="MobiDB-lite"/>
    </source>
</evidence>
<keyword evidence="3" id="KW-0493">Microtubule</keyword>
<dbReference type="Gene3D" id="2.30.30.190">
    <property type="entry name" value="CAP Gly-rich-like domain"/>
    <property type="match status" value="1"/>
</dbReference>
<evidence type="ECO:0000313" key="10">
    <source>
        <dbReference type="EMBL" id="CAL4772002.1"/>
    </source>
</evidence>
<evidence type="ECO:0000256" key="4">
    <source>
        <dbReference type="ARBA" id="ARBA00023017"/>
    </source>
</evidence>
<dbReference type="Gene3D" id="3.60.10.10">
    <property type="entry name" value="Endonuclease/exonuclease/phosphatase"/>
    <property type="match status" value="1"/>
</dbReference>
<dbReference type="AlphaFoldDB" id="A0A9P1C420"/>
<evidence type="ECO:0000259" key="8">
    <source>
        <dbReference type="PROSITE" id="PS50245"/>
    </source>
</evidence>
<gene>
    <name evidence="9" type="ORF">C1SCF055_LOCUS12211</name>
</gene>
<dbReference type="OrthoDB" id="2130750at2759"/>
<dbReference type="InterPro" id="IPR036691">
    <property type="entry name" value="Endo/exonu/phosph_ase_sf"/>
</dbReference>
<sequence length="734" mass="81415">MQIRVMQWNVLAHGLANDGFLVSQPNEEGASILDRARSVQVLGQTMKQRAKKSGEKIRLKDLPEEMKTWDPPPFDFAQRLKSNFQEILQEEQRYLQEITDLPKRCAMITARVQAEQPDIITFQEYDMFETLNPLLEAAGYSAGSDQGSYQELAQRVKDLGIQLKKGGGGSPKDFAQKYRELLEEYAAKGLCVCPNFNSTARRFNPDGFDDGVAIYWKTSTLKSREPPDVWTYDMTGDAPAIRVKLQHNSGSPLDVMTLHLPSSPGKELRRQLNLWQLHELLGGALADGPPLILAVDLNSDAHLQPPLGQDAKVQVIAEDGSSEKVEFQLDQPLRHTCFQLLQSGTGTGTGTGSRRPYSHPADVKAAKSMANCDFPHWGLKNAWGTEDRIPLSVVKMRGPASEQVQKWGELTLETTDHVFCSPHFKVAQCGTGYRHYNHQDKQDLMRRFKDPQAPNQEELCELLKGLIPSSTIPSDHMCVLATFQLSPRDEAVEVQGYAPEEMEEDFLLGDRVLIKAAKEEPKAWEGTVRFIGITDFATGEWLGVELDIKAGKNDGSVHGKRYFQCEDKYGLFLHPSAVQKFKASSPRDIALEKAKVQEALALAMEDHDIETIRRVLPAAESLGIDPKEIHFARQIVDSVASYDLQGEVKGLCSSLLKLRRTLENIEASSSGRPGATQGTSYQELERRLLSESLPKVLEHFMQGAGAQSPCKAGKAGAAGSQTDVPQVPQGILSE</sequence>
<dbReference type="PANTHER" id="PTHR18916:SF6">
    <property type="entry name" value="DYNACTIN SUBUNIT 1"/>
    <property type="match status" value="1"/>
</dbReference>
<keyword evidence="11" id="KW-1185">Reference proteome</keyword>
<dbReference type="PROSITE" id="PS50245">
    <property type="entry name" value="CAP_GLY_2"/>
    <property type="match status" value="1"/>
</dbReference>
<feature type="region of interest" description="Disordered" evidence="7">
    <location>
        <begin position="706"/>
        <end position="734"/>
    </location>
</feature>
<evidence type="ECO:0000313" key="11">
    <source>
        <dbReference type="Proteomes" id="UP001152797"/>
    </source>
</evidence>
<comment type="caution">
    <text evidence="9">The sequence shown here is derived from an EMBL/GenBank/DDBJ whole genome shotgun (WGS) entry which is preliminary data.</text>
</comment>
<dbReference type="InterPro" id="IPR005135">
    <property type="entry name" value="Endo/exonuclease/phosphatase"/>
</dbReference>
<keyword evidence="5" id="KW-0175">Coiled coil</keyword>
<evidence type="ECO:0000256" key="1">
    <source>
        <dbReference type="ARBA" id="ARBA00004186"/>
    </source>
</evidence>
<evidence type="ECO:0000256" key="3">
    <source>
        <dbReference type="ARBA" id="ARBA00022701"/>
    </source>
</evidence>
<dbReference type="InterPro" id="IPR036859">
    <property type="entry name" value="CAP-Gly_dom_sf"/>
</dbReference>
<dbReference type="GO" id="GO:0030286">
    <property type="term" value="C:dynein complex"/>
    <property type="evidence" value="ECO:0007669"/>
    <property type="project" value="UniProtKB-KW"/>
</dbReference>
<dbReference type="SUPFAM" id="SSF74924">
    <property type="entry name" value="Cap-Gly domain"/>
    <property type="match status" value="1"/>
</dbReference>
<dbReference type="GO" id="GO:0005819">
    <property type="term" value="C:spindle"/>
    <property type="evidence" value="ECO:0007669"/>
    <property type="project" value="UniProtKB-SubCell"/>
</dbReference>
<dbReference type="Pfam" id="PF03372">
    <property type="entry name" value="Exo_endo_phos"/>
    <property type="match status" value="1"/>
</dbReference>